<proteinExistence type="predicted"/>
<accession>A0A0C9T4U7</accession>
<dbReference type="AlphaFoldDB" id="A0A0C9T4U7"/>
<dbReference type="Proteomes" id="UP000053647">
    <property type="component" value="Unassembled WGS sequence"/>
</dbReference>
<evidence type="ECO:0000259" key="1">
    <source>
        <dbReference type="Pfam" id="PF06985"/>
    </source>
</evidence>
<feature type="domain" description="Heterokaryon incompatibility" evidence="1">
    <location>
        <begin position="14"/>
        <end position="73"/>
    </location>
</feature>
<dbReference type="OrthoDB" id="5122891at2759"/>
<dbReference type="EMBL" id="KN819399">
    <property type="protein sequence ID" value="KIJ10675.1"/>
    <property type="molecule type" value="Genomic_DNA"/>
</dbReference>
<dbReference type="Pfam" id="PF06985">
    <property type="entry name" value="HET"/>
    <property type="match status" value="1"/>
</dbReference>
<protein>
    <recommendedName>
        <fullName evidence="1">Heterokaryon incompatibility domain-containing protein</fullName>
    </recommendedName>
</protein>
<feature type="non-terminal residue" evidence="2">
    <location>
        <position position="1"/>
    </location>
</feature>
<evidence type="ECO:0000313" key="3">
    <source>
        <dbReference type="Proteomes" id="UP000053647"/>
    </source>
</evidence>
<name>A0A0C9T4U7_PAXIN</name>
<evidence type="ECO:0000313" key="2">
    <source>
        <dbReference type="EMBL" id="KIJ10675.1"/>
    </source>
</evidence>
<organism evidence="2 3">
    <name type="scientific">Paxillus involutus ATCC 200175</name>
    <dbReference type="NCBI Taxonomy" id="664439"/>
    <lineage>
        <taxon>Eukaryota</taxon>
        <taxon>Fungi</taxon>
        <taxon>Dikarya</taxon>
        <taxon>Basidiomycota</taxon>
        <taxon>Agaricomycotina</taxon>
        <taxon>Agaricomycetes</taxon>
        <taxon>Agaricomycetidae</taxon>
        <taxon>Boletales</taxon>
        <taxon>Paxilineae</taxon>
        <taxon>Paxillaceae</taxon>
        <taxon>Paxillus</taxon>
    </lineage>
</organism>
<reference evidence="2 3" key="1">
    <citation type="submission" date="2014-06" db="EMBL/GenBank/DDBJ databases">
        <authorList>
            <consortium name="DOE Joint Genome Institute"/>
            <person name="Kuo A."/>
            <person name="Kohler A."/>
            <person name="Nagy L.G."/>
            <person name="Floudas D."/>
            <person name="Copeland A."/>
            <person name="Barry K.W."/>
            <person name="Cichocki N."/>
            <person name="Veneault-Fourrey C."/>
            <person name="LaButti K."/>
            <person name="Lindquist E.A."/>
            <person name="Lipzen A."/>
            <person name="Lundell T."/>
            <person name="Morin E."/>
            <person name="Murat C."/>
            <person name="Sun H."/>
            <person name="Tunlid A."/>
            <person name="Henrissat B."/>
            <person name="Grigoriev I.V."/>
            <person name="Hibbett D.S."/>
            <person name="Martin F."/>
            <person name="Nordberg H.P."/>
            <person name="Cantor M.N."/>
            <person name="Hua S.X."/>
        </authorList>
    </citation>
    <scope>NUCLEOTIDE SEQUENCE [LARGE SCALE GENOMIC DNA]</scope>
    <source>
        <strain evidence="2 3">ATCC 200175</strain>
    </source>
</reference>
<dbReference type="HOGENOM" id="CLU_000288_138_0_1"/>
<sequence length="297" mass="33900">MSSNPHGSGKGFEKLMEFCKKAAEFGCNLAWSDTCCIDKSSSAELDEAIRSMFRWYHQAHICIVHLAGASSVSELKGDEWFTRGWTLQELLAPKRIKFYGKNWVKLSNLPNDKDNRLLMETISNITNIPLPDLTSFRPGTKNIRQRMYWASRRQTTRVEDLAYCLIGIFDVNLPIAYGEGDWAFYRLMEVIIQRCDEWGIFAWAGPPSLHGRTKTIAQSPECYQEISTERFPAESATKVHGDTSFTLSRRGLLLRLVIAIGDIRKTDEPNHHLFTVSHTDFPEVKVQVSADDFKIED</sequence>
<dbReference type="InterPro" id="IPR010730">
    <property type="entry name" value="HET"/>
</dbReference>
<gene>
    <name evidence="2" type="ORF">PAXINDRAFT_138305</name>
</gene>
<keyword evidence="3" id="KW-1185">Reference proteome</keyword>
<dbReference type="PANTHER" id="PTHR10622:SF10">
    <property type="entry name" value="HET DOMAIN-CONTAINING PROTEIN"/>
    <property type="match status" value="1"/>
</dbReference>
<reference evidence="3" key="2">
    <citation type="submission" date="2015-01" db="EMBL/GenBank/DDBJ databases">
        <title>Evolutionary Origins and Diversification of the Mycorrhizal Mutualists.</title>
        <authorList>
            <consortium name="DOE Joint Genome Institute"/>
            <consortium name="Mycorrhizal Genomics Consortium"/>
            <person name="Kohler A."/>
            <person name="Kuo A."/>
            <person name="Nagy L.G."/>
            <person name="Floudas D."/>
            <person name="Copeland A."/>
            <person name="Barry K.W."/>
            <person name="Cichocki N."/>
            <person name="Veneault-Fourrey C."/>
            <person name="LaButti K."/>
            <person name="Lindquist E.A."/>
            <person name="Lipzen A."/>
            <person name="Lundell T."/>
            <person name="Morin E."/>
            <person name="Murat C."/>
            <person name="Riley R."/>
            <person name="Ohm R."/>
            <person name="Sun H."/>
            <person name="Tunlid A."/>
            <person name="Henrissat B."/>
            <person name="Grigoriev I.V."/>
            <person name="Hibbett D.S."/>
            <person name="Martin F."/>
        </authorList>
    </citation>
    <scope>NUCLEOTIDE SEQUENCE [LARGE SCALE GENOMIC DNA]</scope>
    <source>
        <strain evidence="3">ATCC 200175</strain>
    </source>
</reference>
<dbReference type="PANTHER" id="PTHR10622">
    <property type="entry name" value="HET DOMAIN-CONTAINING PROTEIN"/>
    <property type="match status" value="1"/>
</dbReference>